<dbReference type="SUPFAM" id="SSF52440">
    <property type="entry name" value="PreATP-grasp domain"/>
    <property type="match status" value="1"/>
</dbReference>
<evidence type="ECO:0000259" key="14">
    <source>
        <dbReference type="PROSITE" id="PS50968"/>
    </source>
</evidence>
<dbReference type="PROSITE" id="PS00867">
    <property type="entry name" value="CPSASE_2"/>
    <property type="match status" value="1"/>
</dbReference>
<dbReference type="SUPFAM" id="SSF51230">
    <property type="entry name" value="Single hybrid motif"/>
    <property type="match status" value="1"/>
</dbReference>
<keyword evidence="10" id="KW-0092">Biotin</keyword>
<dbReference type="GO" id="GO:0004075">
    <property type="term" value="F:biotin carboxylase activity"/>
    <property type="evidence" value="ECO:0007669"/>
    <property type="project" value="UniProtKB-EC"/>
</dbReference>
<dbReference type="GO" id="GO:0005524">
    <property type="term" value="F:ATP binding"/>
    <property type="evidence" value="ECO:0007669"/>
    <property type="project" value="UniProtKB-UniRule"/>
</dbReference>
<feature type="domain" description="Biotin carboxylation" evidence="16">
    <location>
        <begin position="4"/>
        <end position="450"/>
    </location>
</feature>
<dbReference type="FunFam" id="3.30.1490.20:FF:000003">
    <property type="entry name" value="acetyl-CoA carboxylase isoform X1"/>
    <property type="match status" value="1"/>
</dbReference>
<dbReference type="PROSITE" id="PS50979">
    <property type="entry name" value="BC"/>
    <property type="match status" value="1"/>
</dbReference>
<comment type="pathway">
    <text evidence="3">Lipid metabolism; malonyl-CoA biosynthesis; malonyl-CoA from acetyl-CoA: step 1/1.</text>
</comment>
<dbReference type="InterPro" id="IPR005479">
    <property type="entry name" value="CPAse_ATP-bd"/>
</dbReference>
<dbReference type="Gene3D" id="3.30.700.40">
    <property type="match status" value="1"/>
</dbReference>
<evidence type="ECO:0000256" key="2">
    <source>
        <dbReference type="ARBA" id="ARBA00003761"/>
    </source>
</evidence>
<evidence type="ECO:0000313" key="18">
    <source>
        <dbReference type="Proteomes" id="UP000288395"/>
    </source>
</evidence>
<keyword evidence="8 13" id="KW-0067">ATP-binding</keyword>
<evidence type="ECO:0000256" key="12">
    <source>
        <dbReference type="ARBA" id="ARBA00048600"/>
    </source>
</evidence>
<evidence type="ECO:0000256" key="3">
    <source>
        <dbReference type="ARBA" id="ARBA00004956"/>
    </source>
</evidence>
<dbReference type="PROSITE" id="PS50975">
    <property type="entry name" value="ATP_GRASP"/>
    <property type="match status" value="1"/>
</dbReference>
<dbReference type="Gene3D" id="3.30.470.20">
    <property type="entry name" value="ATP-grasp fold, B domain"/>
    <property type="match status" value="1"/>
</dbReference>
<evidence type="ECO:0000256" key="11">
    <source>
        <dbReference type="ARBA" id="ARBA00033786"/>
    </source>
</evidence>
<dbReference type="GO" id="GO:0046872">
    <property type="term" value="F:metal ion binding"/>
    <property type="evidence" value="ECO:0007669"/>
    <property type="project" value="InterPro"/>
</dbReference>
<dbReference type="SMART" id="SM00878">
    <property type="entry name" value="Biotin_carb_C"/>
    <property type="match status" value="1"/>
</dbReference>
<protein>
    <recommendedName>
        <fullName evidence="5">Biotin carboxylase</fullName>
    </recommendedName>
    <alternativeName>
        <fullName evidence="11">Acetyl-coenzyme A carboxylase biotin carboxylase subunit A</fullName>
    </alternativeName>
</protein>
<dbReference type="PANTHER" id="PTHR18866:SF33">
    <property type="entry name" value="METHYLCROTONOYL-COA CARBOXYLASE SUBUNIT ALPHA, MITOCHONDRIAL-RELATED"/>
    <property type="match status" value="1"/>
</dbReference>
<dbReference type="InterPro" id="IPR016185">
    <property type="entry name" value="PreATP-grasp_dom_sf"/>
</dbReference>
<evidence type="ECO:0000259" key="15">
    <source>
        <dbReference type="PROSITE" id="PS50975"/>
    </source>
</evidence>
<evidence type="ECO:0000256" key="13">
    <source>
        <dbReference type="PROSITE-ProRule" id="PRU00409"/>
    </source>
</evidence>
<evidence type="ECO:0000259" key="16">
    <source>
        <dbReference type="PROSITE" id="PS50979"/>
    </source>
</evidence>
<evidence type="ECO:0000256" key="5">
    <source>
        <dbReference type="ARBA" id="ARBA00017242"/>
    </source>
</evidence>
<dbReference type="InterPro" id="IPR005482">
    <property type="entry name" value="Biotin_COase_C"/>
</dbReference>
<dbReference type="InterPro" id="IPR000089">
    <property type="entry name" value="Biotin_lipoyl"/>
</dbReference>
<comment type="catalytic activity">
    <reaction evidence="12">
        <text>N(6)-biotinyl-L-lysyl-[protein] + hydrogencarbonate + ATP = N(6)-carboxybiotinyl-L-lysyl-[protein] + ADP + phosphate + H(+)</text>
        <dbReference type="Rhea" id="RHEA:13501"/>
        <dbReference type="Rhea" id="RHEA-COMP:10505"/>
        <dbReference type="Rhea" id="RHEA-COMP:10506"/>
        <dbReference type="ChEBI" id="CHEBI:15378"/>
        <dbReference type="ChEBI" id="CHEBI:17544"/>
        <dbReference type="ChEBI" id="CHEBI:30616"/>
        <dbReference type="ChEBI" id="CHEBI:43474"/>
        <dbReference type="ChEBI" id="CHEBI:83144"/>
        <dbReference type="ChEBI" id="CHEBI:83145"/>
        <dbReference type="ChEBI" id="CHEBI:456216"/>
        <dbReference type="EC" id="6.3.4.14"/>
    </reaction>
</comment>
<dbReference type="FunFam" id="3.40.50.20:FF:000010">
    <property type="entry name" value="Propionyl-CoA carboxylase subunit alpha"/>
    <property type="match status" value="1"/>
</dbReference>
<keyword evidence="18" id="KW-1185">Reference proteome</keyword>
<evidence type="ECO:0000256" key="6">
    <source>
        <dbReference type="ARBA" id="ARBA00022598"/>
    </source>
</evidence>
<dbReference type="Pfam" id="PF02785">
    <property type="entry name" value="Biotin_carb_C"/>
    <property type="match status" value="1"/>
</dbReference>
<keyword evidence="9" id="KW-0809">Transit peptide</keyword>
<evidence type="ECO:0000256" key="1">
    <source>
        <dbReference type="ARBA" id="ARBA00001953"/>
    </source>
</evidence>
<dbReference type="PANTHER" id="PTHR18866">
    <property type="entry name" value="CARBOXYLASE:PYRUVATE/ACETYL-COA/PROPIONYL-COA CARBOXYLASE"/>
    <property type="match status" value="1"/>
</dbReference>
<dbReference type="PROSITE" id="PS00188">
    <property type="entry name" value="BIOTIN"/>
    <property type="match status" value="1"/>
</dbReference>
<dbReference type="InterPro" id="IPR048429">
    <property type="entry name" value="MCC_alpha_BT"/>
</dbReference>
<accession>A0A432VXF4</accession>
<evidence type="ECO:0000256" key="9">
    <source>
        <dbReference type="ARBA" id="ARBA00022946"/>
    </source>
</evidence>
<comment type="subunit">
    <text evidence="4">Acetyl-CoA carboxylase is a heterohexamer of biotin carboxyl carrier protein, biotin carboxylase and the two subunits of carboxyl transferase in a 2:2 complex.</text>
</comment>
<dbReference type="CDD" id="cd06850">
    <property type="entry name" value="biotinyl_domain"/>
    <property type="match status" value="1"/>
</dbReference>
<dbReference type="AlphaFoldDB" id="A0A432VXF4"/>
<dbReference type="FunFam" id="2.40.50.100:FF:000003">
    <property type="entry name" value="Acetyl-CoA carboxylase biotin carboxyl carrier protein"/>
    <property type="match status" value="1"/>
</dbReference>
<dbReference type="InterPro" id="IPR011053">
    <property type="entry name" value="Single_hybrid_motif"/>
</dbReference>
<dbReference type="Pfam" id="PF21139">
    <property type="entry name" value="BT_MCC_alpha"/>
    <property type="match status" value="1"/>
</dbReference>
<feature type="domain" description="ATP-grasp" evidence="15">
    <location>
        <begin position="123"/>
        <end position="320"/>
    </location>
</feature>
<comment type="caution">
    <text evidence="17">The sequence shown here is derived from an EMBL/GenBank/DDBJ whole genome shotgun (WGS) entry which is preliminary data.</text>
</comment>
<dbReference type="RefSeq" id="WP_126766956.1">
    <property type="nucleotide sequence ID" value="NZ_PIPJ01000003.1"/>
</dbReference>
<dbReference type="OrthoDB" id="9763189at2"/>
<dbReference type="InterPro" id="IPR005481">
    <property type="entry name" value="BC-like_N"/>
</dbReference>
<dbReference type="Pfam" id="PF00364">
    <property type="entry name" value="Biotin_lipoyl"/>
    <property type="match status" value="1"/>
</dbReference>
<sequence>MAQQLSKILIANRGEIACRVIRTAREMGIKTVAVYSDADTNAQHVLQADEAVHIGGSQSSESYLCADKVIAAAKRTGAQAIHPGYGFLSENESFAEALQDAGLIFIGPPVKAIAAMGSKSAAKNIMAEAGVPLVPGYHGEDQSDDLLAAEAEKIGYPVLLKAAYGGGGKGMRIVEKASEFAEALASARREAKAGFGNDKMLVEKFITRPRHVEIQVFCDQHGNAVYLAERDCSVQRRHQKVVEEAPAPGLSEETRKAMGDAAVRAAQAIDYVGAGTVEFLFDEDESFYFMEMNTRLQVEHPVTEMITGVDLVEWQLRVAAGEVLPMQQDEIVLDGHAFEARIYAENADDNFMPSTGTLAYLRHPDVSPYVRWDSGIVEGDEVTTFYDPMIAKLIVWDIDRESALRRLTNALRETRIAGVTTNTDYLHRIVSHEAFQKAELTTRFIEQYGDALHQREKGLPEAINLLTIAASIIRNRQHTANQDPWSRANGWRVNAPAKHRICLQAAGAENATVLNLEEADNAIYWPEHELAVRFAKDGAVLVDGLRFHCEIAQENGRYTLFSHYGRFDASLYDAVAELIHEEEAGNLTAPMNGTIVAVNVATGDHVKEGQALVVMEAMKMEYTIRAPFDATVEQVFFNAGELVSDGAELISLAVEE</sequence>
<dbReference type="Proteomes" id="UP000288395">
    <property type="component" value="Unassembled WGS sequence"/>
</dbReference>
<evidence type="ECO:0000256" key="8">
    <source>
        <dbReference type="ARBA" id="ARBA00022840"/>
    </source>
</evidence>
<dbReference type="InterPro" id="IPR050856">
    <property type="entry name" value="Biotin_carboxylase_complex"/>
</dbReference>
<organism evidence="17 18">
    <name type="scientific">Aliidiomarina iranensis</name>
    <dbReference type="NCBI Taxonomy" id="1434071"/>
    <lineage>
        <taxon>Bacteria</taxon>
        <taxon>Pseudomonadati</taxon>
        <taxon>Pseudomonadota</taxon>
        <taxon>Gammaproteobacteria</taxon>
        <taxon>Alteromonadales</taxon>
        <taxon>Idiomarinaceae</taxon>
        <taxon>Aliidiomarina</taxon>
    </lineage>
</organism>
<dbReference type="InterPro" id="IPR011054">
    <property type="entry name" value="Rudment_hybrid_motif"/>
</dbReference>
<feature type="domain" description="Lipoyl-binding" evidence="14">
    <location>
        <begin position="581"/>
        <end position="653"/>
    </location>
</feature>
<dbReference type="Pfam" id="PF02786">
    <property type="entry name" value="CPSase_L_D2"/>
    <property type="match status" value="1"/>
</dbReference>
<name>A0A432VXF4_9GAMM</name>
<dbReference type="FunFam" id="3.30.470.20:FF:000028">
    <property type="entry name" value="Methylcrotonoyl-CoA carboxylase subunit alpha, mitochondrial"/>
    <property type="match status" value="1"/>
</dbReference>
<dbReference type="NCBIfam" id="NF006367">
    <property type="entry name" value="PRK08591.1"/>
    <property type="match status" value="1"/>
</dbReference>
<reference evidence="18" key="1">
    <citation type="journal article" date="2018" name="Front. Microbiol.">
        <title>Genome-Based Analysis Reveals the Taxonomy and Diversity of the Family Idiomarinaceae.</title>
        <authorList>
            <person name="Liu Y."/>
            <person name="Lai Q."/>
            <person name="Shao Z."/>
        </authorList>
    </citation>
    <scope>NUCLEOTIDE SEQUENCE [LARGE SCALE GENOMIC DNA]</scope>
    <source>
        <strain evidence="18">GBPy7</strain>
    </source>
</reference>
<dbReference type="PROSITE" id="PS50968">
    <property type="entry name" value="BIOTINYL_LIPOYL"/>
    <property type="match status" value="1"/>
</dbReference>
<dbReference type="InterPro" id="IPR011764">
    <property type="entry name" value="Biotin_carboxylation_dom"/>
</dbReference>
<comment type="function">
    <text evidence="2">This protein is a component of the acetyl coenzyme A carboxylase complex; first, biotin carboxylase catalyzes the carboxylation of the carrier protein and then the transcarboxylase transfers the carboxyl group to form malonyl-CoA.</text>
</comment>
<gene>
    <name evidence="17" type="ORF">CWE08_06730</name>
</gene>
<dbReference type="SUPFAM" id="SSF56059">
    <property type="entry name" value="Glutathione synthetase ATP-binding domain-like"/>
    <property type="match status" value="1"/>
</dbReference>
<evidence type="ECO:0000256" key="4">
    <source>
        <dbReference type="ARBA" id="ARBA00011750"/>
    </source>
</evidence>
<dbReference type="SUPFAM" id="SSF51246">
    <property type="entry name" value="Rudiment single hybrid motif"/>
    <property type="match status" value="1"/>
</dbReference>
<dbReference type="Pfam" id="PF00289">
    <property type="entry name" value="Biotin_carb_N"/>
    <property type="match status" value="1"/>
</dbReference>
<dbReference type="InterPro" id="IPR001882">
    <property type="entry name" value="Biotin_BS"/>
</dbReference>
<dbReference type="EMBL" id="PIPJ01000003">
    <property type="protein sequence ID" value="RUO21268.1"/>
    <property type="molecule type" value="Genomic_DNA"/>
</dbReference>
<dbReference type="Gene3D" id="2.40.50.100">
    <property type="match status" value="1"/>
</dbReference>
<dbReference type="PROSITE" id="PS00866">
    <property type="entry name" value="CPSASE_1"/>
    <property type="match status" value="1"/>
</dbReference>
<evidence type="ECO:0000256" key="7">
    <source>
        <dbReference type="ARBA" id="ARBA00022741"/>
    </source>
</evidence>
<dbReference type="InterPro" id="IPR011761">
    <property type="entry name" value="ATP-grasp"/>
</dbReference>
<proteinExistence type="predicted"/>
<keyword evidence="7 13" id="KW-0547">Nucleotide-binding</keyword>
<evidence type="ECO:0000256" key="10">
    <source>
        <dbReference type="ARBA" id="ARBA00023267"/>
    </source>
</evidence>
<keyword evidence="6" id="KW-0436">Ligase</keyword>
<evidence type="ECO:0000313" key="17">
    <source>
        <dbReference type="EMBL" id="RUO21268.1"/>
    </source>
</evidence>
<comment type="cofactor">
    <cofactor evidence="1">
        <name>biotin</name>
        <dbReference type="ChEBI" id="CHEBI:57586"/>
    </cofactor>
</comment>